<keyword evidence="3" id="KW-1185">Reference proteome</keyword>
<feature type="transmembrane region" description="Helical" evidence="1">
    <location>
        <begin position="139"/>
        <end position="158"/>
    </location>
</feature>
<dbReference type="Proteomes" id="UP000653472">
    <property type="component" value="Unassembled WGS sequence"/>
</dbReference>
<dbReference type="EMBL" id="JAAVXB010000005">
    <property type="protein sequence ID" value="NKF22791.1"/>
    <property type="molecule type" value="Genomic_DNA"/>
</dbReference>
<sequence length="298" mass="30816">MAMTSLWALLDDIAGLMDDVAVLSKVAAKKTAGVVGDDIAVSGEQLAGVKADRELPIVFAVGKGSLLNKAILVPLAIVMKAFAPFLIGPVLLCGGTYLCFEGIEKLLHAPWPWRRAHDGSAHAEAPAQPPVSEREKIRGAIRTDFILSAEIIIIALGSTEGASLLGTVIALIAVAILMTVGVYGLVALLVRFDDMGLALARGRNAFGTHIGNGMLWLAPKIMRTLSVVGTVAMFLVGGSLLLHYLHPAHARVASLTGEAFLASTLGGGAAALVCGLLLGSVAMAIVSAALGLKRRFAA</sequence>
<comment type="caution">
    <text evidence="2">The sequence shown here is derived from an EMBL/GenBank/DDBJ whole genome shotgun (WGS) entry which is preliminary data.</text>
</comment>
<dbReference type="PIRSF" id="PIRSF016660">
    <property type="entry name" value="YedI"/>
    <property type="match status" value="1"/>
</dbReference>
<keyword evidence="1" id="KW-1133">Transmembrane helix</keyword>
<feature type="transmembrane region" description="Helical" evidence="1">
    <location>
        <begin position="164"/>
        <end position="190"/>
    </location>
</feature>
<dbReference type="GO" id="GO:0005886">
    <property type="term" value="C:plasma membrane"/>
    <property type="evidence" value="ECO:0007669"/>
    <property type="project" value="TreeGrafter"/>
</dbReference>
<evidence type="ECO:0000313" key="3">
    <source>
        <dbReference type="Proteomes" id="UP000653472"/>
    </source>
</evidence>
<evidence type="ECO:0000313" key="2">
    <source>
        <dbReference type="EMBL" id="NKF22791.1"/>
    </source>
</evidence>
<feature type="transmembrane region" description="Helical" evidence="1">
    <location>
        <begin position="71"/>
        <end position="100"/>
    </location>
</feature>
<evidence type="ECO:0000256" key="1">
    <source>
        <dbReference type="SAM" id="Phobius"/>
    </source>
</evidence>
<proteinExistence type="predicted"/>
<keyword evidence="1" id="KW-0812">Transmembrane</keyword>
<dbReference type="InterPro" id="IPR008526">
    <property type="entry name" value="YedI"/>
</dbReference>
<reference evidence="2" key="1">
    <citation type="submission" date="2020-03" db="EMBL/GenBank/DDBJ databases">
        <title>Solimonas marina sp. nov., isolated from deep seawater of the Pacific Ocean.</title>
        <authorList>
            <person name="Liu X."/>
            <person name="Lai Q."/>
            <person name="Sun F."/>
            <person name="Gai Y."/>
            <person name="Li G."/>
            <person name="Shao Z."/>
        </authorList>
    </citation>
    <scope>NUCLEOTIDE SEQUENCE</scope>
    <source>
        <strain evidence="2">C16B3</strain>
    </source>
</reference>
<dbReference type="PANTHER" id="PTHR30503:SF3">
    <property type="entry name" value="INNER MEMBRANE PROTEIN YEDI"/>
    <property type="match status" value="1"/>
</dbReference>
<dbReference type="Pfam" id="PF05661">
    <property type="entry name" value="DUF808"/>
    <property type="match status" value="1"/>
</dbReference>
<feature type="transmembrane region" description="Helical" evidence="1">
    <location>
        <begin position="224"/>
        <end position="245"/>
    </location>
</feature>
<dbReference type="AlphaFoldDB" id="A0A970B9X2"/>
<keyword evidence="1" id="KW-0472">Membrane</keyword>
<feature type="transmembrane region" description="Helical" evidence="1">
    <location>
        <begin position="265"/>
        <end position="292"/>
    </location>
</feature>
<gene>
    <name evidence="2" type="ORF">G7Y82_10725</name>
</gene>
<dbReference type="PANTHER" id="PTHR30503">
    <property type="entry name" value="INNER MEMBRANE PROTEIN YEDI"/>
    <property type="match status" value="1"/>
</dbReference>
<name>A0A970B9X2_9GAMM</name>
<protein>
    <submittedName>
        <fullName evidence="2">DUF808 domain-containing protein</fullName>
    </submittedName>
</protein>
<organism evidence="2 3">
    <name type="scientific">Solimonas marina</name>
    <dbReference type="NCBI Taxonomy" id="2714601"/>
    <lineage>
        <taxon>Bacteria</taxon>
        <taxon>Pseudomonadati</taxon>
        <taxon>Pseudomonadota</taxon>
        <taxon>Gammaproteobacteria</taxon>
        <taxon>Nevskiales</taxon>
        <taxon>Nevskiaceae</taxon>
        <taxon>Solimonas</taxon>
    </lineage>
</organism>
<accession>A0A970B9X2</accession>